<reference evidence="2 3" key="1">
    <citation type="journal article" date="2017" name="Gigascience">
        <title>Draft genome of the honey bee ectoparasitic mite, Tropilaelaps mercedesae, is shaped by the parasitic life history.</title>
        <authorList>
            <person name="Dong X."/>
            <person name="Armstrong S.D."/>
            <person name="Xia D."/>
            <person name="Makepeace B.L."/>
            <person name="Darby A.C."/>
            <person name="Kadowaki T."/>
        </authorList>
    </citation>
    <scope>NUCLEOTIDE SEQUENCE [LARGE SCALE GENOMIC DNA]</scope>
    <source>
        <strain evidence="2">Wuxi-XJTLU</strain>
    </source>
</reference>
<gene>
    <name evidence="2" type="ORF">BIW11_03572</name>
</gene>
<evidence type="ECO:0000256" key="1">
    <source>
        <dbReference type="SAM" id="MobiDB-lite"/>
    </source>
</evidence>
<dbReference type="AlphaFoldDB" id="A0A1V9XIW8"/>
<feature type="region of interest" description="Disordered" evidence="1">
    <location>
        <begin position="1"/>
        <end position="59"/>
    </location>
</feature>
<accession>A0A1V9XIW8</accession>
<organism evidence="2 3">
    <name type="scientific">Tropilaelaps mercedesae</name>
    <dbReference type="NCBI Taxonomy" id="418985"/>
    <lineage>
        <taxon>Eukaryota</taxon>
        <taxon>Metazoa</taxon>
        <taxon>Ecdysozoa</taxon>
        <taxon>Arthropoda</taxon>
        <taxon>Chelicerata</taxon>
        <taxon>Arachnida</taxon>
        <taxon>Acari</taxon>
        <taxon>Parasitiformes</taxon>
        <taxon>Mesostigmata</taxon>
        <taxon>Gamasina</taxon>
        <taxon>Dermanyssoidea</taxon>
        <taxon>Laelapidae</taxon>
        <taxon>Tropilaelaps</taxon>
    </lineage>
</organism>
<evidence type="ECO:0000313" key="3">
    <source>
        <dbReference type="Proteomes" id="UP000192247"/>
    </source>
</evidence>
<evidence type="ECO:0000313" key="2">
    <source>
        <dbReference type="EMBL" id="OQR73484.1"/>
    </source>
</evidence>
<comment type="caution">
    <text evidence="2">The sequence shown here is derived from an EMBL/GenBank/DDBJ whole genome shotgun (WGS) entry which is preliminary data.</text>
</comment>
<feature type="compositionally biased region" description="Basic and acidic residues" evidence="1">
    <location>
        <begin position="43"/>
        <end position="59"/>
    </location>
</feature>
<dbReference type="OrthoDB" id="6513187at2759"/>
<proteinExistence type="predicted"/>
<keyword evidence="3" id="KW-1185">Reference proteome</keyword>
<protein>
    <submittedName>
        <fullName evidence="2">Uncharacterized protein</fullName>
    </submittedName>
</protein>
<dbReference type="Proteomes" id="UP000192247">
    <property type="component" value="Unassembled WGS sequence"/>
</dbReference>
<dbReference type="EMBL" id="MNPL01009877">
    <property type="protein sequence ID" value="OQR73484.1"/>
    <property type="molecule type" value="Genomic_DNA"/>
</dbReference>
<feature type="compositionally biased region" description="Gly residues" evidence="1">
    <location>
        <begin position="1"/>
        <end position="12"/>
    </location>
</feature>
<name>A0A1V9XIW8_9ACAR</name>
<feature type="compositionally biased region" description="Polar residues" evidence="1">
    <location>
        <begin position="19"/>
        <end position="42"/>
    </location>
</feature>
<feature type="region of interest" description="Disordered" evidence="1">
    <location>
        <begin position="190"/>
        <end position="218"/>
    </location>
</feature>
<dbReference type="InParanoid" id="A0A1V9XIW8"/>
<sequence length="289" mass="33808">MDTESGAGGHSGGQKVRKSAQSSTREMTASSTVSPTSTLHMNDNSRDHRDRFYPDSRYDNRYPDYRYDSRYGPGGYYGPKGGYGGPVNFYDRGYSRGYHPYYSDPWRRNFYDFYYDERAPYYQGGGNYVRDGRAYGERPPYHPYANEYFYRPDRIDPYRFGYSTDKLGRGFGYSCKDVFECQDLKNREEAAREAQRRSYGPPVPYPNQYQPSPAPYHPPSATYRAPYENANLWYPPTPAPSSGRSVTYFPQDRYDPYYGNYYAGGYGVYTAYAPYYSDRYRDYYRGKKK</sequence>